<accession>A0A1I4ND43</accession>
<evidence type="ECO:0000313" key="3">
    <source>
        <dbReference type="Proteomes" id="UP000183287"/>
    </source>
</evidence>
<dbReference type="InterPro" id="IPR045942">
    <property type="entry name" value="DUF6362"/>
</dbReference>
<dbReference type="SUPFAM" id="SSF88659">
    <property type="entry name" value="Sigma3 and sigma4 domains of RNA polymerase sigma factors"/>
    <property type="match status" value="1"/>
</dbReference>
<dbReference type="PROSITE" id="PS50090">
    <property type="entry name" value="MYB_LIKE"/>
    <property type="match status" value="1"/>
</dbReference>
<name>A0A1I4ND43_9PROT</name>
<sequence length="144" mass="17194">MIKWTAELVAERFSEAAQTAERLPPMRVQGYFNCWPDIQRMAWEKLGTEPPVYRFPPEPAAIDRMHETMRWVQWLEEEQRHLIWMRAKRYEWQKIAKRFGYCTRTAQRRWQRALLAVADHLNQGQAEFVTGHLSRASGGRPTHE</sequence>
<protein>
    <recommendedName>
        <fullName evidence="1">Myb-like domain-containing protein</fullName>
    </recommendedName>
</protein>
<evidence type="ECO:0000259" key="1">
    <source>
        <dbReference type="PROSITE" id="PS50090"/>
    </source>
</evidence>
<proteinExistence type="predicted"/>
<dbReference type="Proteomes" id="UP000183287">
    <property type="component" value="Unassembled WGS sequence"/>
</dbReference>
<evidence type="ECO:0000313" key="2">
    <source>
        <dbReference type="EMBL" id="SFM13418.1"/>
    </source>
</evidence>
<dbReference type="InterPro" id="IPR001005">
    <property type="entry name" value="SANT/Myb"/>
</dbReference>
<dbReference type="EMBL" id="FOUB01000014">
    <property type="protein sequence ID" value="SFM13418.1"/>
    <property type="molecule type" value="Genomic_DNA"/>
</dbReference>
<reference evidence="3" key="1">
    <citation type="submission" date="2016-10" db="EMBL/GenBank/DDBJ databases">
        <authorList>
            <person name="Varghese N."/>
            <person name="Submissions S."/>
        </authorList>
    </citation>
    <scope>NUCLEOTIDE SEQUENCE [LARGE SCALE GENOMIC DNA]</scope>
    <source>
        <strain evidence="3">Nm44</strain>
    </source>
</reference>
<organism evidence="2 3">
    <name type="scientific">Nitrosomonas communis</name>
    <dbReference type="NCBI Taxonomy" id="44574"/>
    <lineage>
        <taxon>Bacteria</taxon>
        <taxon>Pseudomonadati</taxon>
        <taxon>Pseudomonadota</taxon>
        <taxon>Betaproteobacteria</taxon>
        <taxon>Nitrosomonadales</taxon>
        <taxon>Nitrosomonadaceae</taxon>
        <taxon>Nitrosomonas</taxon>
    </lineage>
</organism>
<dbReference type="Pfam" id="PF19889">
    <property type="entry name" value="DUF6362"/>
    <property type="match status" value="1"/>
</dbReference>
<feature type="domain" description="Myb-like" evidence="1">
    <location>
        <begin position="66"/>
        <end position="114"/>
    </location>
</feature>
<dbReference type="AlphaFoldDB" id="A0A1I4ND43"/>
<dbReference type="OrthoDB" id="5803293at2"/>
<gene>
    <name evidence="2" type="ORF">SAMN05421863_101454</name>
</gene>
<dbReference type="InterPro" id="IPR013324">
    <property type="entry name" value="RNA_pol_sigma_r3/r4-like"/>
</dbReference>
<dbReference type="RefSeq" id="WP_074904887.1">
    <property type="nucleotide sequence ID" value="NZ_FOUB01000014.1"/>
</dbReference>
<keyword evidence="3" id="KW-1185">Reference proteome</keyword>